<dbReference type="AlphaFoldDB" id="E4WS67"/>
<sequence>MDSQEILARIPARHTGTQKEPNMYAMGVSKHGAIHFHLEIEGQLYITTLRVKSTSKSKNSPILRCIQKKCLSAIGVKFPENFKGSFLDPASYYEFLKNNPSDFNLREFKYVHFNPYKHIHTCDAKKVNARNVKEYDLYPRPVGNDNTIKGTLTIPQFNKNPKRFDKWDYHPDAKRLRIHEEMTRGPTTEYVELTAYQVNNNDYLQNQLQDRIDLNTVPQDELSRGLEYTDPVTGKTFRINERQNQQNPIVENKQENEINDDTSLTIVVNEHIKDETKTEIKEEPEVVETKQEKSASEIDYQPFRAAPIETRSATALAQQSMTITTLEEPKEEPVSDDDFQFHVMN</sequence>
<evidence type="ECO:0000313" key="2">
    <source>
        <dbReference type="Proteomes" id="UP000001307"/>
    </source>
</evidence>
<dbReference type="OrthoDB" id="10380378at2759"/>
<reference evidence="1" key="1">
    <citation type="journal article" date="2010" name="Science">
        <title>Plasticity of animal genome architecture unmasked by rapid evolution of a pelagic tunicate.</title>
        <authorList>
            <person name="Denoeud F."/>
            <person name="Henriet S."/>
            <person name="Mungpakdee S."/>
            <person name="Aury J.M."/>
            <person name="Da Silva C."/>
            <person name="Brinkmann H."/>
            <person name="Mikhaleva J."/>
            <person name="Olsen L.C."/>
            <person name="Jubin C."/>
            <person name="Canestro C."/>
            <person name="Bouquet J.M."/>
            <person name="Danks G."/>
            <person name="Poulain J."/>
            <person name="Campsteijn C."/>
            <person name="Adamski M."/>
            <person name="Cross I."/>
            <person name="Yadetie F."/>
            <person name="Muffato M."/>
            <person name="Louis A."/>
            <person name="Butcher S."/>
            <person name="Tsagkogeorga G."/>
            <person name="Konrad A."/>
            <person name="Singh S."/>
            <person name="Jensen M.F."/>
            <person name="Cong E.H."/>
            <person name="Eikeseth-Otteraa H."/>
            <person name="Noel B."/>
            <person name="Anthouard V."/>
            <person name="Porcel B.M."/>
            <person name="Kachouri-Lafond R."/>
            <person name="Nishino A."/>
            <person name="Ugolini M."/>
            <person name="Chourrout P."/>
            <person name="Nishida H."/>
            <person name="Aasland R."/>
            <person name="Huzurbazar S."/>
            <person name="Westhof E."/>
            <person name="Delsuc F."/>
            <person name="Lehrach H."/>
            <person name="Reinhardt R."/>
            <person name="Weissenbach J."/>
            <person name="Roy S.W."/>
            <person name="Artiguenave F."/>
            <person name="Postlethwait J.H."/>
            <person name="Manak J.R."/>
            <person name="Thompson E.M."/>
            <person name="Jaillon O."/>
            <person name="Du Pasquier L."/>
            <person name="Boudinot P."/>
            <person name="Liberles D.A."/>
            <person name="Volff J.N."/>
            <person name="Philippe H."/>
            <person name="Lenhard B."/>
            <person name="Roest Crollius H."/>
            <person name="Wincker P."/>
            <person name="Chourrout D."/>
        </authorList>
    </citation>
    <scope>NUCLEOTIDE SEQUENCE [LARGE SCALE GENOMIC DNA]</scope>
</reference>
<gene>
    <name evidence="1" type="ORF">GSOID_T00000601001</name>
</gene>
<dbReference type="EMBL" id="FN653015">
    <property type="protein sequence ID" value="CBY20600.1"/>
    <property type="molecule type" value="Genomic_DNA"/>
</dbReference>
<protein>
    <submittedName>
        <fullName evidence="1">Uncharacterized protein</fullName>
    </submittedName>
</protein>
<keyword evidence="2" id="KW-1185">Reference proteome</keyword>
<dbReference type="Proteomes" id="UP000001307">
    <property type="component" value="Unassembled WGS sequence"/>
</dbReference>
<dbReference type="InParanoid" id="E4WS67"/>
<name>E4WS67_OIKDI</name>
<evidence type="ECO:0000313" key="1">
    <source>
        <dbReference type="EMBL" id="CBY20600.1"/>
    </source>
</evidence>
<organism evidence="1">
    <name type="scientific">Oikopleura dioica</name>
    <name type="common">Tunicate</name>
    <dbReference type="NCBI Taxonomy" id="34765"/>
    <lineage>
        <taxon>Eukaryota</taxon>
        <taxon>Metazoa</taxon>
        <taxon>Chordata</taxon>
        <taxon>Tunicata</taxon>
        <taxon>Appendicularia</taxon>
        <taxon>Copelata</taxon>
        <taxon>Oikopleuridae</taxon>
        <taxon>Oikopleura</taxon>
    </lineage>
</organism>
<accession>E4WS67</accession>
<proteinExistence type="predicted"/>